<dbReference type="Gene3D" id="3.90.190.20">
    <property type="entry name" value="Mur ligase, C-terminal domain"/>
    <property type="match status" value="1"/>
</dbReference>
<dbReference type="InterPro" id="IPR036615">
    <property type="entry name" value="Mur_ligase_C_dom_sf"/>
</dbReference>
<dbReference type="SUPFAM" id="SSF53244">
    <property type="entry name" value="MurD-like peptide ligases, peptide-binding domain"/>
    <property type="match status" value="1"/>
</dbReference>
<keyword evidence="8" id="KW-1185">Reference proteome</keyword>
<evidence type="ECO:0000313" key="7">
    <source>
        <dbReference type="EMBL" id="ANU63881.1"/>
    </source>
</evidence>
<keyword evidence="1" id="KW-0436">Ligase</keyword>
<keyword evidence="4" id="KW-1133">Transmembrane helix</keyword>
<dbReference type="RefSeq" id="WP_084274072.1">
    <property type="nucleotide sequence ID" value="NZ_CAJTAP010000003.1"/>
</dbReference>
<dbReference type="PANTHER" id="PTHR43024:SF1">
    <property type="entry name" value="UDP-N-ACETYLMURAMOYL-TRIPEPTIDE--D-ALANYL-D-ALANINE LIGASE"/>
    <property type="match status" value="1"/>
</dbReference>
<evidence type="ECO:0000259" key="6">
    <source>
        <dbReference type="Pfam" id="PF08245"/>
    </source>
</evidence>
<evidence type="ECO:0000256" key="1">
    <source>
        <dbReference type="ARBA" id="ARBA00022598"/>
    </source>
</evidence>
<feature type="transmembrane region" description="Helical" evidence="4">
    <location>
        <begin position="7"/>
        <end position="30"/>
    </location>
</feature>
<feature type="transmembrane region" description="Helical" evidence="4">
    <location>
        <begin position="142"/>
        <end position="164"/>
    </location>
</feature>
<name>A0A1B1SAR4_9BACT</name>
<evidence type="ECO:0000256" key="3">
    <source>
        <dbReference type="ARBA" id="ARBA00022840"/>
    </source>
</evidence>
<dbReference type="PANTHER" id="PTHR43024">
    <property type="entry name" value="UDP-N-ACETYLMURAMOYL-TRIPEPTIDE--D-ALANYL-D-ALANINE LIGASE"/>
    <property type="match status" value="1"/>
</dbReference>
<dbReference type="InterPro" id="IPR036565">
    <property type="entry name" value="Mur-like_cat_sf"/>
</dbReference>
<dbReference type="GO" id="GO:0016881">
    <property type="term" value="F:acid-amino acid ligase activity"/>
    <property type="evidence" value="ECO:0007669"/>
    <property type="project" value="InterPro"/>
</dbReference>
<keyword evidence="3" id="KW-0067">ATP-binding</keyword>
<dbReference type="SUPFAM" id="SSF53623">
    <property type="entry name" value="MurD-like peptide ligases, catalytic domain"/>
    <property type="match status" value="1"/>
</dbReference>
<accession>A0A1B1SAR4</accession>
<dbReference type="InterPro" id="IPR004101">
    <property type="entry name" value="Mur_ligase_C"/>
</dbReference>
<reference evidence="8" key="1">
    <citation type="submission" date="2016-04" db="EMBL/GenBank/DDBJ databases">
        <title>Complete Genome Sequences of Twelve Strains of a Stable Defined Moderately Diverse Mouse Microbiota 2 (sDMDMm2).</title>
        <authorList>
            <person name="Uchimura Y."/>
            <person name="Wyss M."/>
            <person name="Brugiroux S."/>
            <person name="Limenitakis J.P."/>
            <person name="Stecher B."/>
            <person name="McCoy K.D."/>
            <person name="Macpherson A.J."/>
        </authorList>
    </citation>
    <scope>NUCLEOTIDE SEQUENCE [LARGE SCALE GENOMIC DNA]</scope>
    <source>
        <strain evidence="8">YL27</strain>
    </source>
</reference>
<dbReference type="OrthoDB" id="9801978at2"/>
<protein>
    <recommendedName>
        <fullName evidence="9">UDP-N-acetylmuramoyl-tripeptide--D-alanyl-D-alanine ligase</fullName>
    </recommendedName>
</protein>
<sequence>MKKIITMCINALIIIFLAVAGIAGAASFLLELKRDLMMMQQNSYRNERYMRWLRSSGDMTSWLRMAALVVFVIIQLPFVGLVTACTCVLLLSMYNILRLTTAKYKKPLVWTPRARRIYGVAAGVALATCVAAWFVSRNPVFVARWTVALYVLSHVIIMAAVWMLKPVEARINKGYYDDAARILRSMPGLKVIGITGSYGKTSTKHYLNRILQEQWDVLMTPGSYNTTMGVIRTVREMMKPYTEIFICEMGAKNIGDIKEICDLVHPDMGIITAVGEQHLESFKTIENVQRTKFELADAIPAGGFVLVNNDFPYAASREVTNTTALRYGIEAKDADYYATDIVYGKEGTRFVVHTPEGAEYPFETRLVGECNISNLIPAIAIALRLGMPVDKVRFAVSRVEQVEHRLNMKHTPGGITIIDDAFNSNPHGSRMALDVLRAMDSGKRIVITPGMIELGDRQREANEEFGRNMARSADVAVVVGAYNRDAILAGLRDGGMPADRIHAVDTFAQAQNVLSSIARSGDTVLYENDLPDTFK</sequence>
<dbReference type="AlphaFoldDB" id="A0A1B1SAR4"/>
<dbReference type="KEGG" id="pary:A4V02_09175"/>
<evidence type="ECO:0000313" key="8">
    <source>
        <dbReference type="Proteomes" id="UP000186351"/>
    </source>
</evidence>
<feature type="transmembrane region" description="Helical" evidence="4">
    <location>
        <begin position="65"/>
        <end position="97"/>
    </location>
</feature>
<evidence type="ECO:0000256" key="4">
    <source>
        <dbReference type="SAM" id="Phobius"/>
    </source>
</evidence>
<feature type="transmembrane region" description="Helical" evidence="4">
    <location>
        <begin position="117"/>
        <end position="136"/>
    </location>
</feature>
<dbReference type="Pfam" id="PF08245">
    <property type="entry name" value="Mur_ligase_M"/>
    <property type="match status" value="1"/>
</dbReference>
<evidence type="ECO:0000259" key="5">
    <source>
        <dbReference type="Pfam" id="PF02875"/>
    </source>
</evidence>
<dbReference type="InterPro" id="IPR013221">
    <property type="entry name" value="Mur_ligase_cen"/>
</dbReference>
<dbReference type="EMBL" id="CP015402">
    <property type="protein sequence ID" value="ANU63881.1"/>
    <property type="molecule type" value="Genomic_DNA"/>
</dbReference>
<dbReference type="Pfam" id="PF02875">
    <property type="entry name" value="Mur_ligase_C"/>
    <property type="match status" value="1"/>
</dbReference>
<dbReference type="GO" id="GO:0005524">
    <property type="term" value="F:ATP binding"/>
    <property type="evidence" value="ECO:0007669"/>
    <property type="project" value="UniProtKB-KW"/>
</dbReference>
<organism evidence="7 8">
    <name type="scientific">Muribaculum intestinale</name>
    <dbReference type="NCBI Taxonomy" id="1796646"/>
    <lineage>
        <taxon>Bacteria</taxon>
        <taxon>Pseudomonadati</taxon>
        <taxon>Bacteroidota</taxon>
        <taxon>Bacteroidia</taxon>
        <taxon>Bacteroidales</taxon>
        <taxon>Muribaculaceae</taxon>
        <taxon>Muribaculum</taxon>
    </lineage>
</organism>
<keyword evidence="4" id="KW-0812">Transmembrane</keyword>
<evidence type="ECO:0000256" key="2">
    <source>
        <dbReference type="ARBA" id="ARBA00022741"/>
    </source>
</evidence>
<dbReference type="GeneID" id="65537038"/>
<feature type="domain" description="Mur ligase central" evidence="6">
    <location>
        <begin position="194"/>
        <end position="382"/>
    </location>
</feature>
<keyword evidence="2" id="KW-0547">Nucleotide-binding</keyword>
<keyword evidence="4" id="KW-0472">Membrane</keyword>
<gene>
    <name evidence="7" type="ORF">A4V02_09175</name>
</gene>
<dbReference type="Gene3D" id="3.40.1190.10">
    <property type="entry name" value="Mur-like, catalytic domain"/>
    <property type="match status" value="1"/>
</dbReference>
<evidence type="ECO:0008006" key="9">
    <source>
        <dbReference type="Google" id="ProtNLM"/>
    </source>
</evidence>
<feature type="domain" description="Mur ligase C-terminal" evidence="5">
    <location>
        <begin position="404"/>
        <end position="525"/>
    </location>
</feature>
<dbReference type="STRING" id="1796646.A4V02_09175"/>
<dbReference type="InterPro" id="IPR051046">
    <property type="entry name" value="MurCDEF_CellWall_CoF430Synth"/>
</dbReference>
<proteinExistence type="predicted"/>
<accession>A0A1Z2XHX0</accession>
<dbReference type="Proteomes" id="UP000186351">
    <property type="component" value="Chromosome"/>
</dbReference>